<evidence type="ECO:0000313" key="2">
    <source>
        <dbReference type="EMBL" id="KAA6116766.1"/>
    </source>
</evidence>
<evidence type="ECO:0000313" key="3">
    <source>
        <dbReference type="Proteomes" id="UP000324324"/>
    </source>
</evidence>
<keyword evidence="3" id="KW-1185">Reference proteome</keyword>
<protein>
    <recommendedName>
        <fullName evidence="1">UPF0246 protein F1599_24340</fullName>
    </recommendedName>
</protein>
<sequence>MLIVLSPAKSLDYETPPRVRPPLNASHLPRLIPRSAQLIERLRALSPQEIGTLMDISDKLAVLNATRYADWSPKFTARNSKPAALAFNGDVYEGLDAPSLSDDDLAFAQRHVRILSGLYGVLRPLDWMQPYRLEMGTRLANEAGKDLYAFWGDDVTQLLNKDLAALKGEGAPTLVNLASEEYFKVVRPKVLNARVITPVFEDWKGGRYKIISFHAKRARGTMARFAVTRRITEAAGLKKFAEDGYAYDAKASDAARWVFRRRLED</sequence>
<dbReference type="GO" id="GO:0033194">
    <property type="term" value="P:response to hydroperoxide"/>
    <property type="evidence" value="ECO:0007669"/>
    <property type="project" value="TreeGrafter"/>
</dbReference>
<dbReference type="HAMAP" id="MF_00652">
    <property type="entry name" value="UPF0246"/>
    <property type="match status" value="1"/>
</dbReference>
<gene>
    <name evidence="2" type="primary">yaaA</name>
    <name evidence="2" type="ORF">F1599_24340</name>
</gene>
<evidence type="ECO:0000256" key="1">
    <source>
        <dbReference type="HAMAP-Rule" id="MF_00652"/>
    </source>
</evidence>
<dbReference type="PANTHER" id="PTHR30283">
    <property type="entry name" value="PEROXIDE STRESS RESPONSE PROTEIN YAAA"/>
    <property type="match status" value="1"/>
</dbReference>
<dbReference type="GO" id="GO:0005829">
    <property type="term" value="C:cytosol"/>
    <property type="evidence" value="ECO:0007669"/>
    <property type="project" value="TreeGrafter"/>
</dbReference>
<reference evidence="2 3" key="1">
    <citation type="submission" date="2019-09" db="EMBL/GenBank/DDBJ databases">
        <title>Isolation of a novel species in the genus Cupriavidus from patients with sepsis using whole genome sequencing.</title>
        <authorList>
            <person name="Kweon O.J."/>
            <person name="Lee M.-K."/>
        </authorList>
    </citation>
    <scope>NUCLEOTIDE SEQUENCE [LARGE SCALE GENOMIC DNA]</scope>
    <source>
        <strain evidence="2 3">MKL-01</strain>
    </source>
</reference>
<dbReference type="InterPro" id="IPR005583">
    <property type="entry name" value="YaaA"/>
</dbReference>
<dbReference type="RefSeq" id="WP_150084788.1">
    <property type="nucleotide sequence ID" value="NZ_CP080293.1"/>
</dbReference>
<proteinExistence type="inferred from homology"/>
<dbReference type="PANTHER" id="PTHR30283:SF4">
    <property type="entry name" value="PEROXIDE STRESS RESISTANCE PROTEIN YAAA"/>
    <property type="match status" value="1"/>
</dbReference>
<comment type="caution">
    <text evidence="2">The sequence shown here is derived from an EMBL/GenBank/DDBJ whole genome shotgun (WGS) entry which is preliminary data.</text>
</comment>
<dbReference type="Pfam" id="PF03883">
    <property type="entry name" value="H2O2_YaaD"/>
    <property type="match status" value="1"/>
</dbReference>
<comment type="similarity">
    <text evidence="1">Belongs to the UPF0246 family.</text>
</comment>
<dbReference type="EMBL" id="VWRN01000071">
    <property type="protein sequence ID" value="KAA6116766.1"/>
    <property type="molecule type" value="Genomic_DNA"/>
</dbReference>
<dbReference type="NCBIfam" id="NF002542">
    <property type="entry name" value="PRK02101.1-3"/>
    <property type="match status" value="1"/>
</dbReference>
<name>A0A5M8A492_9BURK</name>
<dbReference type="AlphaFoldDB" id="A0A5M8A492"/>
<dbReference type="Proteomes" id="UP000324324">
    <property type="component" value="Unassembled WGS sequence"/>
</dbReference>
<organism evidence="2 3">
    <name type="scientific">Cupriavidus cauae</name>
    <dbReference type="NCBI Taxonomy" id="2608999"/>
    <lineage>
        <taxon>Bacteria</taxon>
        <taxon>Pseudomonadati</taxon>
        <taxon>Pseudomonadota</taxon>
        <taxon>Betaproteobacteria</taxon>
        <taxon>Burkholderiales</taxon>
        <taxon>Burkholderiaceae</taxon>
        <taxon>Cupriavidus</taxon>
    </lineage>
</organism>
<accession>A0A5M8A492</accession>